<gene>
    <name evidence="1" type="ORF">AKJ09_04575</name>
</gene>
<keyword evidence="2" id="KW-1185">Reference proteome</keyword>
<accession>A0A0K1PX07</accession>
<dbReference type="PATRIC" id="fig|1391654.3.peg.4640"/>
<dbReference type="AlphaFoldDB" id="A0A0K1PX07"/>
<dbReference type="Proteomes" id="UP000064967">
    <property type="component" value="Chromosome"/>
</dbReference>
<sequence length="55" mass="5774">MSTDAVVQRLATAAGGLGSCADYLFQTRDGLRSHGIPDAALEQLAEQVEHALTMS</sequence>
<dbReference type="EMBL" id="CP012333">
    <property type="protein sequence ID" value="AKU97911.1"/>
    <property type="molecule type" value="Genomic_DNA"/>
</dbReference>
<evidence type="ECO:0008006" key="3">
    <source>
        <dbReference type="Google" id="ProtNLM"/>
    </source>
</evidence>
<dbReference type="KEGG" id="llu:AKJ09_04575"/>
<name>A0A0K1PX07_9BACT</name>
<evidence type="ECO:0000313" key="2">
    <source>
        <dbReference type="Proteomes" id="UP000064967"/>
    </source>
</evidence>
<organism evidence="1 2">
    <name type="scientific">Labilithrix luteola</name>
    <dbReference type="NCBI Taxonomy" id="1391654"/>
    <lineage>
        <taxon>Bacteria</taxon>
        <taxon>Pseudomonadati</taxon>
        <taxon>Myxococcota</taxon>
        <taxon>Polyangia</taxon>
        <taxon>Polyangiales</taxon>
        <taxon>Labilitrichaceae</taxon>
        <taxon>Labilithrix</taxon>
    </lineage>
</organism>
<reference evidence="1 2" key="1">
    <citation type="submission" date="2015-08" db="EMBL/GenBank/DDBJ databases">
        <authorList>
            <person name="Babu N.S."/>
            <person name="Beckwith C.J."/>
            <person name="Beseler K.G."/>
            <person name="Brison A."/>
            <person name="Carone J.V."/>
            <person name="Caskin T.P."/>
            <person name="Diamond M."/>
            <person name="Durham M.E."/>
            <person name="Foxe J.M."/>
            <person name="Go M."/>
            <person name="Henderson B.A."/>
            <person name="Jones I.B."/>
            <person name="McGettigan J.A."/>
            <person name="Micheletti S.J."/>
            <person name="Nasrallah M.E."/>
            <person name="Ortiz D."/>
            <person name="Piller C.R."/>
            <person name="Privatt S.R."/>
            <person name="Schneider S.L."/>
            <person name="Sharp S."/>
            <person name="Smith T.C."/>
            <person name="Stanton J.D."/>
            <person name="Ullery H.E."/>
            <person name="Wilson R.J."/>
            <person name="Serrano M.G."/>
            <person name="Buck G."/>
            <person name="Lee V."/>
            <person name="Wang Y."/>
            <person name="Carvalho R."/>
            <person name="Voegtly L."/>
            <person name="Shi R."/>
            <person name="Duckworth R."/>
            <person name="Johnson A."/>
            <person name="Loviza R."/>
            <person name="Walstead R."/>
            <person name="Shah Z."/>
            <person name="Kiflezghi M."/>
            <person name="Wade K."/>
            <person name="Ball S.L."/>
            <person name="Bradley K.W."/>
            <person name="Asai D.J."/>
            <person name="Bowman C.A."/>
            <person name="Russell D.A."/>
            <person name="Pope W.H."/>
            <person name="Jacobs-Sera D."/>
            <person name="Hendrix R.W."/>
            <person name="Hatfull G.F."/>
        </authorList>
    </citation>
    <scope>NUCLEOTIDE SEQUENCE [LARGE SCALE GENOMIC DNA]</scope>
    <source>
        <strain evidence="1 2">DSM 27648</strain>
    </source>
</reference>
<evidence type="ECO:0000313" key="1">
    <source>
        <dbReference type="EMBL" id="AKU97911.1"/>
    </source>
</evidence>
<proteinExistence type="predicted"/>
<protein>
    <recommendedName>
        <fullName evidence="3">Gamma-glutamylcyclotransferase</fullName>
    </recommendedName>
</protein>